<feature type="compositionally biased region" description="Low complexity" evidence="3">
    <location>
        <begin position="1017"/>
        <end position="1036"/>
    </location>
</feature>
<feature type="region of interest" description="Disordered" evidence="3">
    <location>
        <begin position="216"/>
        <end position="255"/>
    </location>
</feature>
<organism evidence="5 6">
    <name type="scientific">Marasmius tenuissimus</name>
    <dbReference type="NCBI Taxonomy" id="585030"/>
    <lineage>
        <taxon>Eukaryota</taxon>
        <taxon>Fungi</taxon>
        <taxon>Dikarya</taxon>
        <taxon>Basidiomycota</taxon>
        <taxon>Agaricomycotina</taxon>
        <taxon>Agaricomycetes</taxon>
        <taxon>Agaricomycetidae</taxon>
        <taxon>Agaricales</taxon>
        <taxon>Marasmiineae</taxon>
        <taxon>Marasmiaceae</taxon>
        <taxon>Marasmius</taxon>
    </lineage>
</organism>
<reference evidence="5 6" key="1">
    <citation type="submission" date="2024-05" db="EMBL/GenBank/DDBJ databases">
        <title>A draft genome resource for the thread blight pathogen Marasmius tenuissimus strain MS-2.</title>
        <authorList>
            <person name="Yulfo-Soto G.E."/>
            <person name="Baruah I.K."/>
            <person name="Amoako-Attah I."/>
            <person name="Bukari Y."/>
            <person name="Meinhardt L.W."/>
            <person name="Bailey B.A."/>
            <person name="Cohen S.P."/>
        </authorList>
    </citation>
    <scope>NUCLEOTIDE SEQUENCE [LARGE SCALE GENOMIC DNA]</scope>
    <source>
        <strain evidence="5 6">MS-2</strain>
    </source>
</reference>
<feature type="region of interest" description="Disordered" evidence="3">
    <location>
        <begin position="605"/>
        <end position="696"/>
    </location>
</feature>
<feature type="compositionally biased region" description="Polar residues" evidence="3">
    <location>
        <begin position="237"/>
        <end position="255"/>
    </location>
</feature>
<feature type="region of interest" description="Disordered" evidence="3">
    <location>
        <begin position="326"/>
        <end position="359"/>
    </location>
</feature>
<keyword evidence="2" id="KW-0862">Zinc</keyword>
<keyword evidence="2" id="KW-0479">Metal-binding</keyword>
<gene>
    <name evidence="5" type="ORF">AAF712_003283</name>
</gene>
<feature type="compositionally biased region" description="Acidic residues" evidence="3">
    <location>
        <begin position="326"/>
        <end position="354"/>
    </location>
</feature>
<dbReference type="EMBL" id="JBBXMP010000011">
    <property type="protein sequence ID" value="KAL0069625.1"/>
    <property type="molecule type" value="Genomic_DNA"/>
</dbReference>
<dbReference type="Proteomes" id="UP001437256">
    <property type="component" value="Unassembled WGS sequence"/>
</dbReference>
<keyword evidence="1" id="KW-0507">mRNA processing</keyword>
<keyword evidence="6" id="KW-1185">Reference proteome</keyword>
<dbReference type="InterPro" id="IPR001878">
    <property type="entry name" value="Znf_CCHC"/>
</dbReference>
<evidence type="ECO:0000256" key="2">
    <source>
        <dbReference type="PROSITE-ProRule" id="PRU00047"/>
    </source>
</evidence>
<feature type="compositionally biased region" description="Polar residues" evidence="3">
    <location>
        <begin position="634"/>
        <end position="672"/>
    </location>
</feature>
<feature type="region of interest" description="Disordered" evidence="3">
    <location>
        <begin position="758"/>
        <end position="793"/>
    </location>
</feature>
<evidence type="ECO:0000259" key="4">
    <source>
        <dbReference type="PROSITE" id="PS50158"/>
    </source>
</evidence>
<dbReference type="SUPFAM" id="SSF57756">
    <property type="entry name" value="Retrovirus zinc finger-like domains"/>
    <property type="match status" value="1"/>
</dbReference>
<comment type="caution">
    <text evidence="5">The sequence shown here is derived from an EMBL/GenBank/DDBJ whole genome shotgun (WGS) entry which is preliminary data.</text>
</comment>
<keyword evidence="2" id="KW-0863">Zinc-finger</keyword>
<dbReference type="InterPro" id="IPR036875">
    <property type="entry name" value="Znf_CCHC_sf"/>
</dbReference>
<feature type="compositionally biased region" description="Polar residues" evidence="3">
    <location>
        <begin position="779"/>
        <end position="792"/>
    </location>
</feature>
<sequence>MIYIWTLSVHSAHIRVADSLIPAVGLVDLTAILLSLKCIRMVQRAQMRSEWHNRFQLFCTEQALRTERSAPAKSISLAETNVTVMGPFSRPVQLRIHPAAATPSSIIHILKKRHLIGDFERVQYQVYNSSFTSAPLNPNTKLSECGVVDLSILQVWCSLPGGSPPYSAPTAPNCRFTNSTGKFRGKRADVWEYRASEHEWKCLICEDSDPVASRHVRRHEDNKSHIRNLTRHDRLQRPSSSNSTENIDPRVQGSTRSEMTTYLKDIAEDWLEDVSKGINPYISDPSSASMHIDFDGFDTTLQVPLQKQSCELIGKRIIRFLDDSVDNEEDFPAEPADSDSDSESADPADETDPLDEARATAVKNVLRTRRVGTGDDQRASPWYPWPDKEEMANPSVRRDLHFYPEDSSPSLSEAWQAKRWLEELDPALTTPMIRLHNQDFYIGEPAMLRDQRLVIPTRWYIRNGQYYGKCRLMSVAGSGWVIEQELHEVCQTSLSLPFPNLVEAYTMSTINVPNPQNIIGPRETARAPSPEPRPEPQYPRPFPLPHRIEPGDGERLFAVLANVRQEVDWLDQPTSNGQHGWYIVGETQAENRWLTAAEERELHVFISPEQTRTSPTIKEEHISPVPLRPIPQPKSESSPSTNMSEHETSPNQPATTNPTHNRPSSRPESSINLGAGSDKAARTSFPSERGVKPENWEGDRVKTNRFVNKFRNYLALNEDRYPTVVDQQALFLSLLGGDIGAAWADRCMEEIYGWGSDDEGSDWGSSDSDHQDNNVDPAGQQTGVANSTASSRKSVKWPTLDSLLKQFKKDFAPLDPKGKAQTAIETITMTGDLADIDKYISEFERHAAVSKLGEEALLLFFKRGLHPKLVDRVSGTYPRPKGLEGYKKRAVELQNEYLSRRAEAARWKNTRPGNYVTRSQTTTTSTTTGRVAADAGASKEVNAFKAPGASSPLIPLKKLTPEERQWCVDKGLCFRCRQPGHQGYECPTFPPTNQRSGQFIPIQRPTGTNIRATTPGSFSSSVPSSSTVPPSFSSTPMNNLATTSPFSTPDYMKEITETFNNIQKLDPETKAAAAAHWRDLGDKKDF</sequence>
<evidence type="ECO:0000313" key="5">
    <source>
        <dbReference type="EMBL" id="KAL0069625.1"/>
    </source>
</evidence>
<feature type="region of interest" description="Disordered" evidence="3">
    <location>
        <begin position="1013"/>
        <end position="1039"/>
    </location>
</feature>
<feature type="compositionally biased region" description="Pro residues" evidence="3">
    <location>
        <begin position="529"/>
        <end position="544"/>
    </location>
</feature>
<evidence type="ECO:0000256" key="3">
    <source>
        <dbReference type="SAM" id="MobiDB-lite"/>
    </source>
</evidence>
<evidence type="ECO:0000256" key="1">
    <source>
        <dbReference type="ARBA" id="ARBA00022664"/>
    </source>
</evidence>
<feature type="compositionally biased region" description="Basic and acidic residues" evidence="3">
    <location>
        <begin position="218"/>
        <end position="236"/>
    </location>
</feature>
<evidence type="ECO:0000313" key="6">
    <source>
        <dbReference type="Proteomes" id="UP001437256"/>
    </source>
</evidence>
<dbReference type="PROSITE" id="PS50158">
    <property type="entry name" value="ZF_CCHC"/>
    <property type="match status" value="1"/>
</dbReference>
<feature type="region of interest" description="Disordered" evidence="3">
    <location>
        <begin position="515"/>
        <end position="544"/>
    </location>
</feature>
<name>A0ABR3A7X9_9AGAR</name>
<accession>A0ABR3A7X9</accession>
<feature type="domain" description="CCHC-type" evidence="4">
    <location>
        <begin position="973"/>
        <end position="987"/>
    </location>
</feature>
<protein>
    <recommendedName>
        <fullName evidence="4">CCHC-type domain-containing protein</fullName>
    </recommendedName>
</protein>
<proteinExistence type="predicted"/>